<evidence type="ECO:0000313" key="10">
    <source>
        <dbReference type="EMBL" id="KAF3686895.1"/>
    </source>
</evidence>
<feature type="domain" description="Ig-like" evidence="8">
    <location>
        <begin position="516"/>
        <end position="607"/>
    </location>
</feature>
<comment type="caution">
    <text evidence="6">Lacks conserved residue(s) required for the propagation of feature annotation.</text>
</comment>
<reference evidence="11" key="2">
    <citation type="submission" date="2019-02" db="EMBL/GenBank/DDBJ databases">
        <title>Opniocepnalus argus Var Kimnra genome.</title>
        <authorList>
            <person name="Zhou C."/>
            <person name="Xiao S."/>
        </authorList>
    </citation>
    <scope>NUCLEOTIDE SEQUENCE [LARGE SCALE GENOMIC DNA]</scope>
</reference>
<dbReference type="GO" id="GO:0030335">
    <property type="term" value="P:positive regulation of cell migration"/>
    <property type="evidence" value="ECO:0007669"/>
    <property type="project" value="TreeGrafter"/>
</dbReference>
<comment type="subcellular location">
    <subcellularLocation>
        <location evidence="1">Membrane</location>
    </subcellularLocation>
</comment>
<dbReference type="PANTHER" id="PTHR11036">
    <property type="entry name" value="SEMAPHORIN"/>
    <property type="match status" value="1"/>
</dbReference>
<dbReference type="GO" id="GO:0000122">
    <property type="term" value="P:negative regulation of transcription by RNA polymerase II"/>
    <property type="evidence" value="ECO:0007669"/>
    <property type="project" value="TreeGrafter"/>
</dbReference>
<dbReference type="InterPro" id="IPR016201">
    <property type="entry name" value="PSI"/>
</dbReference>
<evidence type="ECO:0000256" key="4">
    <source>
        <dbReference type="ARBA" id="ARBA00023157"/>
    </source>
</evidence>
<dbReference type="Proteomes" id="UP000503349">
    <property type="component" value="Chromosome 2"/>
</dbReference>
<dbReference type="SMART" id="SM00630">
    <property type="entry name" value="Sema"/>
    <property type="match status" value="1"/>
</dbReference>
<protein>
    <submittedName>
        <fullName evidence="10">Semaphorin-7A Semaphorin-K1</fullName>
    </submittedName>
</protein>
<dbReference type="GO" id="GO:0045499">
    <property type="term" value="F:chemorepellent activity"/>
    <property type="evidence" value="ECO:0007669"/>
    <property type="project" value="TreeGrafter"/>
</dbReference>
<dbReference type="GO" id="GO:0071526">
    <property type="term" value="P:semaphorin-plexin signaling pathway"/>
    <property type="evidence" value="ECO:0007669"/>
    <property type="project" value="TreeGrafter"/>
</dbReference>
<name>A0A6G1P9F9_CHAAH</name>
<dbReference type="AlphaFoldDB" id="A0A6G1P9F9"/>
<dbReference type="Pfam" id="PF01403">
    <property type="entry name" value="Sema"/>
    <property type="match status" value="1"/>
</dbReference>
<feature type="signal peptide" evidence="7">
    <location>
        <begin position="1"/>
        <end position="23"/>
    </location>
</feature>
<keyword evidence="7" id="KW-0732">Signal</keyword>
<dbReference type="GO" id="GO:0005886">
    <property type="term" value="C:plasma membrane"/>
    <property type="evidence" value="ECO:0007669"/>
    <property type="project" value="TreeGrafter"/>
</dbReference>
<dbReference type="Gene3D" id="2.130.10.10">
    <property type="entry name" value="YVTN repeat-like/Quinoprotein amine dehydrogenase"/>
    <property type="match status" value="1"/>
</dbReference>
<dbReference type="InterPro" id="IPR001627">
    <property type="entry name" value="Semap_dom"/>
</dbReference>
<comment type="similarity">
    <text evidence="2">Belongs to the semaphorin family.</text>
</comment>
<dbReference type="PROSITE" id="PS50835">
    <property type="entry name" value="IG_LIKE"/>
    <property type="match status" value="1"/>
</dbReference>
<dbReference type="EMBL" id="CM015713">
    <property type="protein sequence ID" value="KAF3686895.1"/>
    <property type="molecule type" value="Genomic_DNA"/>
</dbReference>
<evidence type="ECO:0000259" key="8">
    <source>
        <dbReference type="PROSITE" id="PS50835"/>
    </source>
</evidence>
<proteinExistence type="inferred from homology"/>
<keyword evidence="3" id="KW-0472">Membrane</keyword>
<evidence type="ECO:0000256" key="3">
    <source>
        <dbReference type="ARBA" id="ARBA00023136"/>
    </source>
</evidence>
<dbReference type="Pfam" id="PF01437">
    <property type="entry name" value="PSI"/>
    <property type="match status" value="1"/>
</dbReference>
<dbReference type="PANTHER" id="PTHR11036:SF144">
    <property type="entry name" value="SEMAPHORIN-7A-LIKE"/>
    <property type="match status" value="1"/>
</dbReference>
<dbReference type="InterPro" id="IPR015943">
    <property type="entry name" value="WD40/YVTN_repeat-like_dom_sf"/>
</dbReference>
<evidence type="ECO:0000259" key="9">
    <source>
        <dbReference type="PROSITE" id="PS51004"/>
    </source>
</evidence>
<dbReference type="PROSITE" id="PS51004">
    <property type="entry name" value="SEMA"/>
    <property type="match status" value="1"/>
</dbReference>
<feature type="domain" description="Sema" evidence="9">
    <location>
        <begin position="30"/>
        <end position="465"/>
    </location>
</feature>
<dbReference type="FunFam" id="2.60.40.10:FF:001170">
    <property type="entry name" value="Sema domain, immunoglobulin domain (Ig), short basic domain, secreted, (Semaphorin) 3F"/>
    <property type="match status" value="1"/>
</dbReference>
<dbReference type="GO" id="GO:0001755">
    <property type="term" value="P:neural crest cell migration"/>
    <property type="evidence" value="ECO:0007669"/>
    <property type="project" value="TreeGrafter"/>
</dbReference>
<reference evidence="10 11" key="1">
    <citation type="submission" date="2019-02" db="EMBL/GenBank/DDBJ databases">
        <title>Opniocepnalus argus genome.</title>
        <authorList>
            <person name="Zhou C."/>
            <person name="Xiao S."/>
        </authorList>
    </citation>
    <scope>NUCLEOTIDE SEQUENCE [LARGE SCALE GENOMIC DNA]</scope>
    <source>
        <strain evidence="10">OARG1902GOOAL</strain>
        <tissue evidence="10">Muscle</tissue>
    </source>
</reference>
<dbReference type="SMART" id="SM00423">
    <property type="entry name" value="PSI"/>
    <property type="match status" value="1"/>
</dbReference>
<dbReference type="GO" id="GO:0005615">
    <property type="term" value="C:extracellular space"/>
    <property type="evidence" value="ECO:0007669"/>
    <property type="project" value="TreeGrafter"/>
</dbReference>
<dbReference type="InterPro" id="IPR013783">
    <property type="entry name" value="Ig-like_fold"/>
</dbReference>
<evidence type="ECO:0000256" key="1">
    <source>
        <dbReference type="ARBA" id="ARBA00004370"/>
    </source>
</evidence>
<evidence type="ECO:0000256" key="2">
    <source>
        <dbReference type="ARBA" id="ARBA00009492"/>
    </source>
</evidence>
<evidence type="ECO:0000313" key="11">
    <source>
        <dbReference type="Proteomes" id="UP000503349"/>
    </source>
</evidence>
<evidence type="ECO:0000256" key="6">
    <source>
        <dbReference type="PROSITE-ProRule" id="PRU00352"/>
    </source>
</evidence>
<dbReference type="InterPro" id="IPR002165">
    <property type="entry name" value="Plexin_repeat"/>
</dbReference>
<dbReference type="GO" id="GO:0030215">
    <property type="term" value="F:semaphorin receptor binding"/>
    <property type="evidence" value="ECO:0007669"/>
    <property type="project" value="InterPro"/>
</dbReference>
<dbReference type="GO" id="GO:0043931">
    <property type="term" value="P:ossification involved in bone maturation"/>
    <property type="evidence" value="ECO:0007669"/>
    <property type="project" value="TreeGrafter"/>
</dbReference>
<dbReference type="GO" id="GO:0007411">
    <property type="term" value="P:axon guidance"/>
    <property type="evidence" value="ECO:0007669"/>
    <property type="project" value="TreeGrafter"/>
</dbReference>
<dbReference type="SUPFAM" id="SSF101912">
    <property type="entry name" value="Sema domain"/>
    <property type="match status" value="1"/>
</dbReference>
<keyword evidence="5" id="KW-0325">Glycoprotein</keyword>
<evidence type="ECO:0000256" key="7">
    <source>
        <dbReference type="SAM" id="SignalP"/>
    </source>
</evidence>
<dbReference type="Gene3D" id="3.30.1680.10">
    <property type="entry name" value="ligand-binding face of the semaphorins, domain 2"/>
    <property type="match status" value="1"/>
</dbReference>
<dbReference type="SUPFAM" id="SSF103575">
    <property type="entry name" value="Plexin repeat"/>
    <property type="match status" value="1"/>
</dbReference>
<gene>
    <name evidence="10" type="ORF">EXN66_Car002567</name>
</gene>
<feature type="chain" id="PRO_5026210175" evidence="7">
    <location>
        <begin position="24"/>
        <end position="635"/>
    </location>
</feature>
<evidence type="ECO:0000256" key="5">
    <source>
        <dbReference type="ARBA" id="ARBA00023180"/>
    </source>
</evidence>
<organism evidence="10 11">
    <name type="scientific">Channa argus</name>
    <name type="common">Northern snakehead</name>
    <name type="synonym">Ophicephalus argus</name>
    <dbReference type="NCBI Taxonomy" id="215402"/>
    <lineage>
        <taxon>Eukaryota</taxon>
        <taxon>Metazoa</taxon>
        <taxon>Chordata</taxon>
        <taxon>Craniata</taxon>
        <taxon>Vertebrata</taxon>
        <taxon>Euteleostomi</taxon>
        <taxon>Actinopterygii</taxon>
        <taxon>Neopterygii</taxon>
        <taxon>Teleostei</taxon>
        <taxon>Neoteleostei</taxon>
        <taxon>Acanthomorphata</taxon>
        <taxon>Anabantaria</taxon>
        <taxon>Anabantiformes</taxon>
        <taxon>Channoidei</taxon>
        <taxon>Channidae</taxon>
        <taxon>Channa</taxon>
    </lineage>
</organism>
<accession>A0A6G1P9F9</accession>
<dbReference type="Gene3D" id="2.60.40.10">
    <property type="entry name" value="Immunoglobulins"/>
    <property type="match status" value="1"/>
</dbReference>
<keyword evidence="11" id="KW-1185">Reference proteome</keyword>
<dbReference type="InterPro" id="IPR007110">
    <property type="entry name" value="Ig-like_dom"/>
</dbReference>
<dbReference type="PROSITE" id="PS51257">
    <property type="entry name" value="PROKAR_LIPOPROTEIN"/>
    <property type="match status" value="1"/>
</dbReference>
<sequence>MRLLRLSASACLLFSCLYSCVEGDMRNQPRMIFTQKETTVNKLSLRGDYAAVPILEEPPGTVIAAGQKSVNFYNFQNPLKKSEKRVKWKECGDHQHNCSYTVTMVNKMKDANQLFVCGTTGRDTVCCNMNVSEEDPMCLSSPKTDSIEASIHEFVVKEGDPYVLVESADSADLFVAYSGVQDFVGIQKFGKNKVGPANHYKEQHYVGLIPITEVDNSLQDKLYAFYKEKNQDTGMYSEMWIPFVSRVCMADVGGPKNTLQFSWTSQMNARLFCGDSQKKQHFSELVDVAYLHAEQWQNTRVYGLFRNEWGMSAVCEYTLQDIDYIFRKSPFKDESAGNTNIRPRECVADSKSLSLEILKMVEKTSEMDHWVKPFNNSGPLLFNHHHYTYIYVDSSKDKKNDDHIVLFLSTNKGRIHKVIHSSTQTLVIAEYRPFDQQEDIFSILLQPTSRKLYLKSRSEVAQLDVANCPQYGDSCEDCLLARDPYCAWNSTHCIPVTQDKLQDVAFGNYSICSHLPKKELNLPFSTHPDKGVETIRLPAKAKYFLRCPVSSHHAQYNWIHLKKSTCSLKDQQCLLMIDSMGHEHVGNYTCSSEEMGYKKVRAEYELKLENRATDRLSSSLIWVCLMALMIKSLSC</sequence>
<dbReference type="InterPro" id="IPR027231">
    <property type="entry name" value="Semaphorin"/>
</dbReference>
<dbReference type="InterPro" id="IPR036352">
    <property type="entry name" value="Semap_dom_sf"/>
</dbReference>
<keyword evidence="4" id="KW-1015">Disulfide bond</keyword>